<keyword evidence="8" id="KW-0460">Magnesium</keyword>
<keyword evidence="5 13" id="KW-0812">Transmembrane</keyword>
<keyword evidence="12 13" id="KW-0472">Membrane</keyword>
<evidence type="ECO:0000256" key="13">
    <source>
        <dbReference type="SAM" id="Phobius"/>
    </source>
</evidence>
<keyword evidence="9" id="KW-0746">Sphingolipid metabolism</keyword>
<dbReference type="SUPFAM" id="SSF56219">
    <property type="entry name" value="DNase I-like"/>
    <property type="match status" value="1"/>
</dbReference>
<keyword evidence="16" id="KW-1185">Reference proteome</keyword>
<evidence type="ECO:0000256" key="7">
    <source>
        <dbReference type="ARBA" id="ARBA00022801"/>
    </source>
</evidence>
<comment type="subcellular location">
    <subcellularLocation>
        <location evidence="1">Membrane</location>
        <topology evidence="1">Multi-pass membrane protein</topology>
    </subcellularLocation>
</comment>
<evidence type="ECO:0000256" key="1">
    <source>
        <dbReference type="ARBA" id="ARBA00004141"/>
    </source>
</evidence>
<dbReference type="Gene3D" id="3.60.10.10">
    <property type="entry name" value="Endonuclease/exonuclease/phosphatase"/>
    <property type="match status" value="1"/>
</dbReference>
<dbReference type="PANTHER" id="PTHR16320:SF24">
    <property type="entry name" value="PHOSPHODIESTERASE, PUTATIVE-RELATED"/>
    <property type="match status" value="1"/>
</dbReference>
<comment type="pathway">
    <text evidence="3">Sphingolipid metabolism.</text>
</comment>
<evidence type="ECO:0000256" key="3">
    <source>
        <dbReference type="ARBA" id="ARBA00004991"/>
    </source>
</evidence>
<dbReference type="AlphaFoldDB" id="A0AAV5AJC1"/>
<evidence type="ECO:0000256" key="12">
    <source>
        <dbReference type="ARBA" id="ARBA00023136"/>
    </source>
</evidence>
<dbReference type="Pfam" id="PF03372">
    <property type="entry name" value="Exo_endo_phos"/>
    <property type="match status" value="1"/>
</dbReference>
<evidence type="ECO:0000313" key="16">
    <source>
        <dbReference type="Proteomes" id="UP001050691"/>
    </source>
</evidence>
<comment type="similarity">
    <text evidence="4">Belongs to the neutral sphingomyelinase family.</text>
</comment>
<keyword evidence="11" id="KW-0443">Lipid metabolism</keyword>
<evidence type="ECO:0000259" key="14">
    <source>
        <dbReference type="Pfam" id="PF03372"/>
    </source>
</evidence>
<gene>
    <name evidence="15" type="ORF">Clacol_007459</name>
</gene>
<keyword evidence="7" id="KW-0378">Hydrolase</keyword>
<evidence type="ECO:0000256" key="5">
    <source>
        <dbReference type="ARBA" id="ARBA00022692"/>
    </source>
</evidence>
<dbReference type="EMBL" id="BPWL01000008">
    <property type="protein sequence ID" value="GJJ13208.1"/>
    <property type="molecule type" value="Genomic_DNA"/>
</dbReference>
<feature type="transmembrane region" description="Helical" evidence="13">
    <location>
        <begin position="346"/>
        <end position="367"/>
    </location>
</feature>
<evidence type="ECO:0000256" key="4">
    <source>
        <dbReference type="ARBA" id="ARBA00006335"/>
    </source>
</evidence>
<evidence type="ECO:0000256" key="8">
    <source>
        <dbReference type="ARBA" id="ARBA00022842"/>
    </source>
</evidence>
<dbReference type="Proteomes" id="UP001050691">
    <property type="component" value="Unassembled WGS sequence"/>
</dbReference>
<evidence type="ECO:0000256" key="6">
    <source>
        <dbReference type="ARBA" id="ARBA00022723"/>
    </source>
</evidence>
<dbReference type="GO" id="GO:0016020">
    <property type="term" value="C:membrane"/>
    <property type="evidence" value="ECO:0007669"/>
    <property type="project" value="UniProtKB-SubCell"/>
</dbReference>
<name>A0AAV5AJC1_9AGAM</name>
<dbReference type="InterPro" id="IPR038772">
    <property type="entry name" value="Sph/SMPD2-like"/>
</dbReference>
<comment type="pathway">
    <text evidence="2">Lipid metabolism; sphingolipid metabolism.</text>
</comment>
<organism evidence="15 16">
    <name type="scientific">Clathrus columnatus</name>
    <dbReference type="NCBI Taxonomy" id="1419009"/>
    <lineage>
        <taxon>Eukaryota</taxon>
        <taxon>Fungi</taxon>
        <taxon>Dikarya</taxon>
        <taxon>Basidiomycota</taxon>
        <taxon>Agaricomycotina</taxon>
        <taxon>Agaricomycetes</taxon>
        <taxon>Phallomycetidae</taxon>
        <taxon>Phallales</taxon>
        <taxon>Clathraceae</taxon>
        <taxon>Clathrus</taxon>
    </lineage>
</organism>
<evidence type="ECO:0000256" key="9">
    <source>
        <dbReference type="ARBA" id="ARBA00022919"/>
    </source>
</evidence>
<dbReference type="PANTHER" id="PTHR16320">
    <property type="entry name" value="SPHINGOMYELINASE FAMILY MEMBER"/>
    <property type="match status" value="1"/>
</dbReference>
<keyword evidence="6" id="KW-0479">Metal-binding</keyword>
<evidence type="ECO:0000256" key="11">
    <source>
        <dbReference type="ARBA" id="ARBA00023098"/>
    </source>
</evidence>
<evidence type="ECO:0000256" key="10">
    <source>
        <dbReference type="ARBA" id="ARBA00022989"/>
    </source>
</evidence>
<feature type="domain" description="Endonuclease/exonuclease/phosphatase" evidence="14">
    <location>
        <begin position="19"/>
        <end position="260"/>
    </location>
</feature>
<evidence type="ECO:0000313" key="15">
    <source>
        <dbReference type="EMBL" id="GJJ13208.1"/>
    </source>
</evidence>
<dbReference type="InterPro" id="IPR036691">
    <property type="entry name" value="Endo/exonu/phosph_ase_sf"/>
</dbReference>
<sequence>MFLAPAEDERGLKYVSKNRKERISAIAEQLATSNYDIVGLQELWVSADYQWIRNKIMTQLPFSKFFYRHVTSLGAGLAIFSKYPIVAASIHPYSLNGSPLDVTGGDWYVGKSAASVVINHPVLGDVEIFNTHLYAKGGEGGPEERRAHRLVNAWELAKLVRRSAKLGRYLGDFNNVPSALPIKLIREYTGLSDAWEDSHPLSHNRDVLSPQQAITEYGITADSPLNSYSAGKPLDHVARKYQGKRLDYIFYRLPVTPDQVRYSLKATGCHVTFTSRVPGYNFSYSDHFGVEAHIELVPPESLSGTAVTQSLFKLTGNNFPNSSFSITLQALTNYYRISRSNSHFQLLIFAICLTIVLGLIISSAFLPRSWLNPIYILFTVIVSWLATTMLYSGFIYGQWEVNALTNIIEELELAGQRRECDRSQTVTPNM</sequence>
<evidence type="ECO:0000256" key="2">
    <source>
        <dbReference type="ARBA" id="ARBA00004760"/>
    </source>
</evidence>
<dbReference type="GO" id="GO:0004767">
    <property type="term" value="F:sphingomyelin phosphodiesterase activity"/>
    <property type="evidence" value="ECO:0007669"/>
    <property type="project" value="InterPro"/>
</dbReference>
<comment type="caution">
    <text evidence="15">The sequence shown here is derived from an EMBL/GenBank/DDBJ whole genome shotgun (WGS) entry which is preliminary data.</text>
</comment>
<reference evidence="15" key="1">
    <citation type="submission" date="2021-10" db="EMBL/GenBank/DDBJ databases">
        <title>De novo Genome Assembly of Clathrus columnatus (Basidiomycota, Fungi) Using Illumina and Nanopore Sequence Data.</title>
        <authorList>
            <person name="Ogiso-Tanaka E."/>
            <person name="Itagaki H."/>
            <person name="Hosoya T."/>
            <person name="Hosaka K."/>
        </authorList>
    </citation>
    <scope>NUCLEOTIDE SEQUENCE</scope>
    <source>
        <strain evidence="15">MO-923</strain>
    </source>
</reference>
<protein>
    <recommendedName>
        <fullName evidence="14">Endonuclease/exonuclease/phosphatase domain-containing protein</fullName>
    </recommendedName>
</protein>
<accession>A0AAV5AJC1</accession>
<dbReference type="GO" id="GO:0046872">
    <property type="term" value="F:metal ion binding"/>
    <property type="evidence" value="ECO:0007669"/>
    <property type="project" value="UniProtKB-KW"/>
</dbReference>
<feature type="transmembrane region" description="Helical" evidence="13">
    <location>
        <begin position="374"/>
        <end position="396"/>
    </location>
</feature>
<keyword evidence="10 13" id="KW-1133">Transmembrane helix</keyword>
<dbReference type="GO" id="GO:0006665">
    <property type="term" value="P:sphingolipid metabolic process"/>
    <property type="evidence" value="ECO:0007669"/>
    <property type="project" value="UniProtKB-KW"/>
</dbReference>
<dbReference type="InterPro" id="IPR005135">
    <property type="entry name" value="Endo/exonuclease/phosphatase"/>
</dbReference>
<proteinExistence type="inferred from homology"/>